<evidence type="ECO:0000313" key="2">
    <source>
        <dbReference type="EMBL" id="SMF74734.1"/>
    </source>
</evidence>
<reference evidence="3" key="1">
    <citation type="submission" date="2017-04" db="EMBL/GenBank/DDBJ databases">
        <authorList>
            <person name="Varghese N."/>
            <person name="Submissions S."/>
        </authorList>
    </citation>
    <scope>NUCLEOTIDE SEQUENCE [LARGE SCALE GENOMIC DNA]</scope>
    <source>
        <strain evidence="3">RKEM611</strain>
    </source>
</reference>
<feature type="signal peptide" evidence="1">
    <location>
        <begin position="1"/>
        <end position="19"/>
    </location>
</feature>
<gene>
    <name evidence="2" type="ORF">SAMN06296036_12871</name>
</gene>
<protein>
    <submittedName>
        <fullName evidence="2">Uncharacterized protein</fullName>
    </submittedName>
</protein>
<keyword evidence="3" id="KW-1185">Reference proteome</keyword>
<name>A0A1Y6CT12_9BACT</name>
<dbReference type="Proteomes" id="UP000192907">
    <property type="component" value="Unassembled WGS sequence"/>
</dbReference>
<evidence type="ECO:0000256" key="1">
    <source>
        <dbReference type="SAM" id="SignalP"/>
    </source>
</evidence>
<proteinExistence type="predicted"/>
<accession>A0A1Y6CT12</accession>
<dbReference type="EMBL" id="FWZT01000028">
    <property type="protein sequence ID" value="SMF74734.1"/>
    <property type="molecule type" value="Genomic_DNA"/>
</dbReference>
<dbReference type="RefSeq" id="WP_132324668.1">
    <property type="nucleotide sequence ID" value="NZ_FWZT01000028.1"/>
</dbReference>
<sequence>MKLMSVALGAVLFTNIAAANTVPSEKLLNVASSQQDDGFNRETISASRGFYVKADSHRIQYLGRLSRDYQALVSMKLKSLNMKAISEVPVIKSDVALKILTPGWGGTLYENEFFSWTTTPAFENNELILNDVESVFGNNPGDEVVSDVFVSISTTDIPMYVKNISVEFTTYTD</sequence>
<dbReference type="STRING" id="1513793.SAMN06296036_12871"/>
<keyword evidence="1" id="KW-0732">Signal</keyword>
<evidence type="ECO:0000313" key="3">
    <source>
        <dbReference type="Proteomes" id="UP000192907"/>
    </source>
</evidence>
<organism evidence="2 3">
    <name type="scientific">Pseudobacteriovorax antillogorgiicola</name>
    <dbReference type="NCBI Taxonomy" id="1513793"/>
    <lineage>
        <taxon>Bacteria</taxon>
        <taxon>Pseudomonadati</taxon>
        <taxon>Bdellovibrionota</taxon>
        <taxon>Oligoflexia</taxon>
        <taxon>Oligoflexales</taxon>
        <taxon>Pseudobacteriovoracaceae</taxon>
        <taxon>Pseudobacteriovorax</taxon>
    </lineage>
</organism>
<dbReference type="AlphaFoldDB" id="A0A1Y6CT12"/>
<feature type="chain" id="PRO_5012350957" evidence="1">
    <location>
        <begin position="20"/>
        <end position="173"/>
    </location>
</feature>